<evidence type="ECO:0000313" key="2">
    <source>
        <dbReference type="EMBL" id="CAL1680899.1"/>
    </source>
</evidence>
<feature type="compositionally biased region" description="Acidic residues" evidence="1">
    <location>
        <begin position="89"/>
        <end position="109"/>
    </location>
</feature>
<evidence type="ECO:0000256" key="1">
    <source>
        <dbReference type="SAM" id="MobiDB-lite"/>
    </source>
</evidence>
<name>A0AAV2NM50_9HYME</name>
<reference evidence="2" key="1">
    <citation type="submission" date="2024-04" db="EMBL/GenBank/DDBJ databases">
        <authorList>
            <consortium name="Molecular Ecology Group"/>
        </authorList>
    </citation>
    <scope>NUCLEOTIDE SEQUENCE</scope>
</reference>
<proteinExistence type="predicted"/>
<feature type="region of interest" description="Disordered" evidence="1">
    <location>
        <begin position="62"/>
        <end position="109"/>
    </location>
</feature>
<dbReference type="AlphaFoldDB" id="A0AAV2NM50"/>
<organism evidence="2 3">
    <name type="scientific">Lasius platythorax</name>
    <dbReference type="NCBI Taxonomy" id="488582"/>
    <lineage>
        <taxon>Eukaryota</taxon>
        <taxon>Metazoa</taxon>
        <taxon>Ecdysozoa</taxon>
        <taxon>Arthropoda</taxon>
        <taxon>Hexapoda</taxon>
        <taxon>Insecta</taxon>
        <taxon>Pterygota</taxon>
        <taxon>Neoptera</taxon>
        <taxon>Endopterygota</taxon>
        <taxon>Hymenoptera</taxon>
        <taxon>Apocrita</taxon>
        <taxon>Aculeata</taxon>
        <taxon>Formicoidea</taxon>
        <taxon>Formicidae</taxon>
        <taxon>Formicinae</taxon>
        <taxon>Lasius</taxon>
        <taxon>Lasius</taxon>
    </lineage>
</organism>
<dbReference type="EMBL" id="OZ034825">
    <property type="protein sequence ID" value="CAL1680899.1"/>
    <property type="molecule type" value="Genomic_DNA"/>
</dbReference>
<sequence>MNRREKIRKRVQKHCLIKFSLNSILQSDDSSFGNLDQISNIASTSRIYRDSSTVNDSIHVDAIPLQSINEDENKDDNEDENQHHNFSESSEDDNSNMAEDYSEVEEIRN</sequence>
<keyword evidence="3" id="KW-1185">Reference proteome</keyword>
<protein>
    <submittedName>
        <fullName evidence="2">Uncharacterized protein</fullName>
    </submittedName>
</protein>
<evidence type="ECO:0000313" key="3">
    <source>
        <dbReference type="Proteomes" id="UP001497644"/>
    </source>
</evidence>
<dbReference type="InterPro" id="IPR026246">
    <property type="entry name" value="Fsip1"/>
</dbReference>
<feature type="compositionally biased region" description="Acidic residues" evidence="1">
    <location>
        <begin position="69"/>
        <end position="79"/>
    </location>
</feature>
<gene>
    <name evidence="2" type="ORF">LPLAT_LOCUS6846</name>
</gene>
<accession>A0AAV2NM50</accession>
<dbReference type="Pfam" id="PF15554">
    <property type="entry name" value="FSIP1"/>
    <property type="match status" value="1"/>
</dbReference>
<dbReference type="Proteomes" id="UP001497644">
    <property type="component" value="Chromosome 2"/>
</dbReference>